<dbReference type="Pfam" id="PF11739">
    <property type="entry name" value="YdbH-like"/>
    <property type="match status" value="1"/>
</dbReference>
<accession>A0A1E8CFM2</accession>
<dbReference type="EMBL" id="MASR01000003">
    <property type="protein sequence ID" value="OFE11146.1"/>
    <property type="molecule type" value="Genomic_DNA"/>
</dbReference>
<reference evidence="2" key="1">
    <citation type="submission" date="2016-07" db="EMBL/GenBank/DDBJ databases">
        <authorList>
            <person name="Florea S."/>
            <person name="Webb J.S."/>
            <person name="Jaromczyk J."/>
            <person name="Schardl C.L."/>
        </authorList>
    </citation>
    <scope>NUCLEOTIDE SEQUENCE [LARGE SCALE GENOMIC DNA]</scope>
    <source>
        <strain evidence="2">KCTC 42131</strain>
    </source>
</reference>
<gene>
    <name evidence="1" type="ORF">PHACT_14980</name>
</gene>
<evidence type="ECO:0000313" key="1">
    <source>
        <dbReference type="EMBL" id="OFE11146.1"/>
    </source>
</evidence>
<dbReference type="STRING" id="1524254.PHACT_14980"/>
<dbReference type="InterPro" id="IPR021730">
    <property type="entry name" value="YdbH"/>
</dbReference>
<name>A0A1E8CFM2_9GAMM</name>
<evidence type="ECO:0000313" key="2">
    <source>
        <dbReference type="Proteomes" id="UP000175669"/>
    </source>
</evidence>
<dbReference type="Proteomes" id="UP000175669">
    <property type="component" value="Unassembled WGS sequence"/>
</dbReference>
<organism evidence="1 2">
    <name type="scientific">Pseudohongiella acticola</name>
    <dbReference type="NCBI Taxonomy" id="1524254"/>
    <lineage>
        <taxon>Bacteria</taxon>
        <taxon>Pseudomonadati</taxon>
        <taxon>Pseudomonadota</taxon>
        <taxon>Gammaproteobacteria</taxon>
        <taxon>Pseudomonadales</taxon>
        <taxon>Pseudohongiellaceae</taxon>
        <taxon>Pseudohongiella</taxon>
    </lineage>
</organism>
<sequence length="652" mass="69381">MSLAVLALITAGLVGYAYQHRVSVAIELVNTTLQPYNLRLEMLQDLQLSASSLQAGRVVLRHQASNSQQILQDLQIDYSATGLLRGRLDSVAIAAAEINIPALPSATTAGNISQPSISSGTDSNSSALASDIINSVPFNSLRIDLLQVTANELTMGEIGLKGFSATLRSLDIDCRLSQCRLSADTGISLNSLQVGNAPDNIDLQRITFESGSPVEVTLEATTNTLQIANRSSTLTLPEIRAADSLSGVVISIARLNLSQTLSSGRFDAAAVTAHAEMTLSEPYTDATGVDLGSMQSRQHLTWEQENLRLTGHTLKNDQRILTNDLRHSVATGAGSGTLEVPGIEFDNNTNKLSDLWTPLPLQADIVAGSVSALTQLDWQPDASDTVVTGTVQVTLNELSGYLNEIAFLRLSTDFAAELLPAWRLRSTRSASFMLASLDVGLELTDLSSNYRIDSESGSVVLTDASVAVFGGTVSSNQLNYRLQDNDSRFIVELDRIDLSQILALSAYEGVSATGLVSGELPVRLQGLSPSISGGTLAALPPGGSIRYHAGIGGAGANSNQNLTLVNQALEHYRYNLMETQIDYQPGGQPSGELDLSIRMEGVSPALNGGQRINLNLNINDNVPALLQSLQAARSVSDSVQSRLDARRTETSP</sequence>
<dbReference type="RefSeq" id="WP_070119082.1">
    <property type="nucleotide sequence ID" value="NZ_MASR01000003.1"/>
</dbReference>
<keyword evidence="2" id="KW-1185">Reference proteome</keyword>
<protein>
    <submittedName>
        <fullName evidence="1">Uncharacterized protein</fullName>
    </submittedName>
</protein>
<dbReference type="AlphaFoldDB" id="A0A1E8CFM2"/>
<proteinExistence type="predicted"/>
<comment type="caution">
    <text evidence="1">The sequence shown here is derived from an EMBL/GenBank/DDBJ whole genome shotgun (WGS) entry which is preliminary data.</text>
</comment>